<feature type="region of interest" description="Disordered" evidence="1">
    <location>
        <begin position="13"/>
        <end position="34"/>
    </location>
</feature>
<keyword evidence="3" id="KW-1185">Reference proteome</keyword>
<protein>
    <submittedName>
        <fullName evidence="2">Uncharacterized protein</fullName>
    </submittedName>
</protein>
<dbReference type="Gene3D" id="1.10.510.10">
    <property type="entry name" value="Transferase(Phosphotransferase) domain 1"/>
    <property type="match status" value="1"/>
</dbReference>
<evidence type="ECO:0000256" key="1">
    <source>
        <dbReference type="SAM" id="MobiDB-lite"/>
    </source>
</evidence>
<proteinExistence type="predicted"/>
<name>A0AAU9LG40_9ASTR</name>
<accession>A0AAU9LG40</accession>
<evidence type="ECO:0000313" key="3">
    <source>
        <dbReference type="Proteomes" id="UP001157418"/>
    </source>
</evidence>
<evidence type="ECO:0000313" key="2">
    <source>
        <dbReference type="EMBL" id="CAH1413347.1"/>
    </source>
</evidence>
<reference evidence="2 3" key="1">
    <citation type="submission" date="2022-01" db="EMBL/GenBank/DDBJ databases">
        <authorList>
            <person name="Xiong W."/>
            <person name="Schranz E."/>
        </authorList>
    </citation>
    <scope>NUCLEOTIDE SEQUENCE [LARGE SCALE GENOMIC DNA]</scope>
</reference>
<organism evidence="2 3">
    <name type="scientific">Lactuca virosa</name>
    <dbReference type="NCBI Taxonomy" id="75947"/>
    <lineage>
        <taxon>Eukaryota</taxon>
        <taxon>Viridiplantae</taxon>
        <taxon>Streptophyta</taxon>
        <taxon>Embryophyta</taxon>
        <taxon>Tracheophyta</taxon>
        <taxon>Spermatophyta</taxon>
        <taxon>Magnoliopsida</taxon>
        <taxon>eudicotyledons</taxon>
        <taxon>Gunneridae</taxon>
        <taxon>Pentapetalae</taxon>
        <taxon>asterids</taxon>
        <taxon>campanulids</taxon>
        <taxon>Asterales</taxon>
        <taxon>Asteraceae</taxon>
        <taxon>Cichorioideae</taxon>
        <taxon>Cichorieae</taxon>
        <taxon>Lactucinae</taxon>
        <taxon>Lactuca</taxon>
    </lineage>
</organism>
<dbReference type="Proteomes" id="UP001157418">
    <property type="component" value="Unassembled WGS sequence"/>
</dbReference>
<comment type="caution">
    <text evidence="2">The sequence shown here is derived from an EMBL/GenBank/DDBJ whole genome shotgun (WGS) entry which is preliminary data.</text>
</comment>
<gene>
    <name evidence="2" type="ORF">LVIROSA_LOCUS1312</name>
</gene>
<sequence>MRCSLVCPRTPVHQTHTHLNHPSDLLPNPTISSADNLLSPPPIVDVAQHRRPHRRSHTHEFFTASNIDSYHQGQTSEANLQQHHLLQCWYPPSTAPATATEPPSRTRNLAVIYLTDAKAIAPEICKGDVRMHKWMTPGAPSLIKRILDPNPKRITMAYIKVDEWFKQDYTPAKPNEDEVLSIQERL</sequence>
<dbReference type="AlphaFoldDB" id="A0AAU9LG40"/>
<dbReference type="EMBL" id="CAKMRJ010000001">
    <property type="protein sequence ID" value="CAH1413347.1"/>
    <property type="molecule type" value="Genomic_DNA"/>
</dbReference>